<dbReference type="EMBL" id="MCOG01000038">
    <property type="protein sequence ID" value="ORY72664.1"/>
    <property type="molecule type" value="Genomic_DNA"/>
</dbReference>
<dbReference type="STRING" id="1754190.A0A1Y2EMX2"/>
<keyword evidence="2" id="KW-1185">Reference proteome</keyword>
<sequence>MNTHITYIIFISMVSTVEKKTEVLNNYHPIVYFLIILLKYDESNQIKSYKLLNKYFEKKNIYIRTSDKDSSIDSEIKESKIKEINEKLSNINIDGNDNSRNKIIKTDIIDIIYSCIDEYGERVVNMPRLMTIKNYFSKAVINRKIITKILIVLNLGYLIFRDNE</sequence>
<dbReference type="OrthoDB" id="10637046at2759"/>
<evidence type="ECO:0000313" key="2">
    <source>
        <dbReference type="Proteomes" id="UP000193920"/>
    </source>
</evidence>
<name>A0A1Y2EMX2_9FUNG</name>
<proteinExistence type="predicted"/>
<comment type="caution">
    <text evidence="1">The sequence shown here is derived from an EMBL/GenBank/DDBJ whole genome shotgun (WGS) entry which is preliminary data.</text>
</comment>
<accession>A0A1Y2EMX2</accession>
<dbReference type="Proteomes" id="UP000193920">
    <property type="component" value="Unassembled WGS sequence"/>
</dbReference>
<gene>
    <name evidence="1" type="ORF">LY90DRAFT_503616</name>
</gene>
<protein>
    <submittedName>
        <fullName evidence="1">Uncharacterized protein</fullName>
    </submittedName>
</protein>
<dbReference type="AlphaFoldDB" id="A0A1Y2EMX2"/>
<organism evidence="1 2">
    <name type="scientific">Neocallimastix californiae</name>
    <dbReference type="NCBI Taxonomy" id="1754190"/>
    <lineage>
        <taxon>Eukaryota</taxon>
        <taxon>Fungi</taxon>
        <taxon>Fungi incertae sedis</taxon>
        <taxon>Chytridiomycota</taxon>
        <taxon>Chytridiomycota incertae sedis</taxon>
        <taxon>Neocallimastigomycetes</taxon>
        <taxon>Neocallimastigales</taxon>
        <taxon>Neocallimastigaceae</taxon>
        <taxon>Neocallimastix</taxon>
    </lineage>
</organism>
<reference evidence="1 2" key="1">
    <citation type="submission" date="2016-08" db="EMBL/GenBank/DDBJ databases">
        <title>A Parts List for Fungal Cellulosomes Revealed by Comparative Genomics.</title>
        <authorList>
            <consortium name="DOE Joint Genome Institute"/>
            <person name="Haitjema C.H."/>
            <person name="Gilmore S.P."/>
            <person name="Henske J.K."/>
            <person name="Solomon K.V."/>
            <person name="De Groot R."/>
            <person name="Kuo A."/>
            <person name="Mondo S.J."/>
            <person name="Salamov A.A."/>
            <person name="Labutti K."/>
            <person name="Zhao Z."/>
            <person name="Chiniquy J."/>
            <person name="Barry K."/>
            <person name="Brewer H.M."/>
            <person name="Purvine S.O."/>
            <person name="Wright A.T."/>
            <person name="Boxma B."/>
            <person name="Van Alen T."/>
            <person name="Hackstein J.H."/>
            <person name="Baker S.E."/>
            <person name="Grigoriev I.V."/>
            <person name="O'Malley M.A."/>
        </authorList>
    </citation>
    <scope>NUCLEOTIDE SEQUENCE [LARGE SCALE GENOMIC DNA]</scope>
    <source>
        <strain evidence="1 2">G1</strain>
    </source>
</reference>
<evidence type="ECO:0000313" key="1">
    <source>
        <dbReference type="EMBL" id="ORY72664.1"/>
    </source>
</evidence>